<gene>
    <name evidence="6" type="primary">LOC116290808</name>
</gene>
<dbReference type="Gene3D" id="3.50.4.10">
    <property type="entry name" value="Hepatocyte Growth Factor"/>
    <property type="match status" value="1"/>
</dbReference>
<keyword evidence="1" id="KW-0732">Signal</keyword>
<dbReference type="Gene3D" id="2.60.40.10">
    <property type="entry name" value="Immunoglobulins"/>
    <property type="match status" value="1"/>
</dbReference>
<dbReference type="PROSITE" id="PS50835">
    <property type="entry name" value="IG_LIKE"/>
    <property type="match status" value="1"/>
</dbReference>
<dbReference type="AlphaFoldDB" id="A0A6P8HFL2"/>
<dbReference type="PANTHER" id="PTHR36191:SF4">
    <property type="entry name" value="VWFD DOMAIN-CONTAINING PROTEIN"/>
    <property type="match status" value="1"/>
</dbReference>
<dbReference type="InterPro" id="IPR036179">
    <property type="entry name" value="Ig-like_dom_sf"/>
</dbReference>
<evidence type="ECO:0000256" key="1">
    <source>
        <dbReference type="ARBA" id="ARBA00022729"/>
    </source>
</evidence>
<evidence type="ECO:0000256" key="2">
    <source>
        <dbReference type="ARBA" id="ARBA00023157"/>
    </source>
</evidence>
<proteinExistence type="predicted"/>
<reference evidence="6" key="1">
    <citation type="submission" date="2025-08" db="UniProtKB">
        <authorList>
            <consortium name="RefSeq"/>
        </authorList>
    </citation>
    <scope>IDENTIFICATION</scope>
    <source>
        <tissue evidence="6">Tentacle</tissue>
    </source>
</reference>
<sequence length="321" mass="36110">MASICVASNREGIKKMIVKAKGDIQYKKSSINNTVVYTNETVTCEADGSPTPYVAWVRLGVVLVNKKSTAEITITENNGEYVCVASDREGIKKLIVKAKAPLQLCHDHLIITDVSRAVNHIFQSSQVKSDVSDIDLSKWYRIQSPAGNQLPTTCVPQNRCGTQAPGWLNGTLPSVQDGIVKKTVCFHFNGDCCYQNATVHIRKCFGFYVYKFSAVPKQLPAPRHCIQNEHIDTRDCPYFTFATSENSREGLVGHVMYSEAEVQKDLICLNYCIILNDCKSFNYSKEKKICEINNATRQEYPEAFVKNDAFAYYEKMFTSFN</sequence>
<accession>A0A6P8HFL2</accession>
<feature type="domain" description="Apple" evidence="4">
    <location>
        <begin position="236"/>
        <end position="317"/>
    </location>
</feature>
<feature type="domain" description="Ig-like" evidence="3">
    <location>
        <begin position="32"/>
        <end position="87"/>
    </location>
</feature>
<evidence type="ECO:0000259" key="3">
    <source>
        <dbReference type="PROSITE" id="PS50835"/>
    </source>
</evidence>
<protein>
    <submittedName>
        <fullName evidence="6">Uncharacterized protein LOC116290808</fullName>
    </submittedName>
</protein>
<keyword evidence="5" id="KW-1185">Reference proteome</keyword>
<evidence type="ECO:0000313" key="6">
    <source>
        <dbReference type="RefSeq" id="XP_031553778.1"/>
    </source>
</evidence>
<dbReference type="InterPro" id="IPR057774">
    <property type="entry name" value="D8C_UMOD/GP2/OIT3-like"/>
</dbReference>
<keyword evidence="2" id="KW-1015">Disulfide bond</keyword>
<name>A0A6P8HFL2_ACTTE</name>
<dbReference type="Pfam" id="PF23283">
    <property type="entry name" value="D8C_UMOD"/>
    <property type="match status" value="1"/>
</dbReference>
<dbReference type="GeneID" id="116290808"/>
<dbReference type="InterPro" id="IPR013783">
    <property type="entry name" value="Ig-like_fold"/>
</dbReference>
<dbReference type="Proteomes" id="UP000515163">
    <property type="component" value="Unplaced"/>
</dbReference>
<dbReference type="KEGG" id="aten:116290808"/>
<evidence type="ECO:0000259" key="4">
    <source>
        <dbReference type="PROSITE" id="PS50948"/>
    </source>
</evidence>
<organism evidence="5 6">
    <name type="scientific">Actinia tenebrosa</name>
    <name type="common">Australian red waratah sea anemone</name>
    <dbReference type="NCBI Taxonomy" id="6105"/>
    <lineage>
        <taxon>Eukaryota</taxon>
        <taxon>Metazoa</taxon>
        <taxon>Cnidaria</taxon>
        <taxon>Anthozoa</taxon>
        <taxon>Hexacorallia</taxon>
        <taxon>Actiniaria</taxon>
        <taxon>Actiniidae</taxon>
        <taxon>Actinia</taxon>
    </lineage>
</organism>
<dbReference type="SUPFAM" id="SSF57414">
    <property type="entry name" value="Hairpin loop containing domain-like"/>
    <property type="match status" value="1"/>
</dbReference>
<dbReference type="InterPro" id="IPR007110">
    <property type="entry name" value="Ig-like_dom"/>
</dbReference>
<dbReference type="RefSeq" id="XP_031553778.1">
    <property type="nucleotide sequence ID" value="XM_031697918.1"/>
</dbReference>
<dbReference type="PROSITE" id="PS50948">
    <property type="entry name" value="PAN"/>
    <property type="match status" value="1"/>
</dbReference>
<dbReference type="OrthoDB" id="5961158at2759"/>
<dbReference type="PANTHER" id="PTHR36191">
    <property type="entry name" value="ENDO/EXONUCLEASE/PHOSPHATASE DOMAIN-CONTAINING PROTEIN-RELATED"/>
    <property type="match status" value="1"/>
</dbReference>
<dbReference type="Pfam" id="PF00024">
    <property type="entry name" value="PAN_1"/>
    <property type="match status" value="1"/>
</dbReference>
<evidence type="ECO:0000313" key="5">
    <source>
        <dbReference type="Proteomes" id="UP000515163"/>
    </source>
</evidence>
<dbReference type="InParanoid" id="A0A6P8HFL2"/>
<dbReference type="SUPFAM" id="SSF48726">
    <property type="entry name" value="Immunoglobulin"/>
    <property type="match status" value="1"/>
</dbReference>
<dbReference type="InterPro" id="IPR003609">
    <property type="entry name" value="Pan_app"/>
</dbReference>